<dbReference type="Proteomes" id="UP001165240">
    <property type="component" value="Unassembled WGS sequence"/>
</dbReference>
<reference evidence="2" key="1">
    <citation type="journal article" date="2024" name="Appl Microbiol">
        <title>Effect of kuratsuki Bacillus and Priestia on Taste of Sake.</title>
        <authorList>
            <person name="Kobayashi K."/>
            <person name="Nishida H."/>
        </authorList>
    </citation>
    <scope>NUCLEOTIDE SEQUENCE</scope>
    <source>
        <strain evidence="2">B-12</strain>
    </source>
</reference>
<keyword evidence="1" id="KW-1133">Transmembrane helix</keyword>
<dbReference type="AlphaFoldDB" id="A0AAX6BT92"/>
<dbReference type="RefSeq" id="WP_310876720.1">
    <property type="nucleotide sequence ID" value="NZ_BSYK01000006.1"/>
</dbReference>
<evidence type="ECO:0000313" key="2">
    <source>
        <dbReference type="EMBL" id="GMG77001.1"/>
    </source>
</evidence>
<accession>A0AAX6BT92</accession>
<proteinExistence type="predicted"/>
<comment type="caution">
    <text evidence="2">The sequence shown here is derived from an EMBL/GenBank/DDBJ whole genome shotgun (WGS) entry which is preliminary data.</text>
</comment>
<feature type="transmembrane region" description="Helical" evidence="1">
    <location>
        <begin position="74"/>
        <end position="96"/>
    </location>
</feature>
<feature type="transmembrane region" description="Helical" evidence="1">
    <location>
        <begin position="102"/>
        <end position="123"/>
    </location>
</feature>
<evidence type="ECO:0000256" key="1">
    <source>
        <dbReference type="SAM" id="Phobius"/>
    </source>
</evidence>
<evidence type="ECO:0008006" key="4">
    <source>
        <dbReference type="Google" id="ProtNLM"/>
    </source>
</evidence>
<feature type="transmembrane region" description="Helical" evidence="1">
    <location>
        <begin position="33"/>
        <end position="53"/>
    </location>
</feature>
<evidence type="ECO:0000313" key="3">
    <source>
        <dbReference type="Proteomes" id="UP001165240"/>
    </source>
</evidence>
<organism evidence="2 3">
    <name type="scientific">Priestia megaterium</name>
    <name type="common">Bacillus megaterium</name>
    <dbReference type="NCBI Taxonomy" id="1404"/>
    <lineage>
        <taxon>Bacteria</taxon>
        <taxon>Bacillati</taxon>
        <taxon>Bacillota</taxon>
        <taxon>Bacilli</taxon>
        <taxon>Bacillales</taxon>
        <taxon>Bacillaceae</taxon>
        <taxon>Priestia</taxon>
    </lineage>
</organism>
<gene>
    <name evidence="2" type="ORF">ShirakiTB12_54700</name>
</gene>
<sequence>MLLKKWMVLISYICFFLVFAYLSYSNFVNENGLWLLWAIVAALGAYQIVNFLIKKKKDRLNNEYVVADQRSFRKICISLAISYVYIIVFLLIATLSLYNGLIASYSIDIIAGAVISSLFIFMISQIIQRFIN</sequence>
<feature type="transmembrane region" description="Helical" evidence="1">
    <location>
        <begin position="7"/>
        <end position="27"/>
    </location>
</feature>
<protein>
    <recommendedName>
        <fullName evidence="4">DUF2178 domain-containing protein</fullName>
    </recommendedName>
</protein>
<name>A0AAX6BT92_PRIMG</name>
<keyword evidence="1" id="KW-0812">Transmembrane</keyword>
<keyword evidence="1" id="KW-0472">Membrane</keyword>
<dbReference type="EMBL" id="BSYK01000006">
    <property type="protein sequence ID" value="GMG77001.1"/>
    <property type="molecule type" value="Genomic_DNA"/>
</dbReference>